<proteinExistence type="predicted"/>
<sequence>MKRVTYAGSEFVTGNDIAAALLGCGQALAEAGEAEAVTVPTREPDGSVGEVTVLIGPASQMVAHDADSDDELVDEAAVARLKSIQRRLRPVAVIDLPASHDDWDDEI</sequence>
<dbReference type="OrthoDB" id="5119511at2"/>
<organism evidence="1 2">
    <name type="scientific">Microbacterium trichothecenolyticum</name>
    <name type="common">Aureobacterium trichothecenolyticum</name>
    <dbReference type="NCBI Taxonomy" id="69370"/>
    <lineage>
        <taxon>Bacteria</taxon>
        <taxon>Bacillati</taxon>
        <taxon>Actinomycetota</taxon>
        <taxon>Actinomycetes</taxon>
        <taxon>Micrococcales</taxon>
        <taxon>Microbacteriaceae</taxon>
        <taxon>Microbacterium</taxon>
    </lineage>
</organism>
<dbReference type="Proteomes" id="UP000034098">
    <property type="component" value="Unassembled WGS sequence"/>
</dbReference>
<name>A0A0M2HEQ9_MICTR</name>
<dbReference type="PATRIC" id="fig|69370.6.peg.1721"/>
<reference evidence="1 2" key="1">
    <citation type="submission" date="2015-02" db="EMBL/GenBank/DDBJ databases">
        <title>Draft genome sequences of ten Microbacterium spp. with emphasis on heavy metal contaminated environments.</title>
        <authorList>
            <person name="Corretto E."/>
        </authorList>
    </citation>
    <scope>NUCLEOTIDE SEQUENCE [LARGE SCALE GENOMIC DNA]</scope>
    <source>
        <strain evidence="1 2">DSM 8608</strain>
    </source>
</reference>
<dbReference type="EMBL" id="JYJA01000032">
    <property type="protein sequence ID" value="KJL43196.1"/>
    <property type="molecule type" value="Genomic_DNA"/>
</dbReference>
<gene>
    <name evidence="1" type="ORF">RS82_01690</name>
</gene>
<comment type="caution">
    <text evidence="1">The sequence shown here is derived from an EMBL/GenBank/DDBJ whole genome shotgun (WGS) entry which is preliminary data.</text>
</comment>
<accession>A0A0M2HEQ9</accession>
<dbReference type="RefSeq" id="WP_045298216.1">
    <property type="nucleotide sequence ID" value="NZ_JYJA01000032.1"/>
</dbReference>
<keyword evidence="2" id="KW-1185">Reference proteome</keyword>
<evidence type="ECO:0000313" key="2">
    <source>
        <dbReference type="Proteomes" id="UP000034098"/>
    </source>
</evidence>
<dbReference type="AlphaFoldDB" id="A0A0M2HEQ9"/>
<evidence type="ECO:0000313" key="1">
    <source>
        <dbReference type="EMBL" id="KJL43196.1"/>
    </source>
</evidence>
<protein>
    <submittedName>
        <fullName evidence="1">Uncharacterized protein</fullName>
    </submittedName>
</protein>